<proteinExistence type="predicted"/>
<protein>
    <submittedName>
        <fullName evidence="1">H[+]-ATPase 8</fullName>
    </submittedName>
</protein>
<organism evidence="1 2">
    <name type="scientific">Actinidia rufa</name>
    <dbReference type="NCBI Taxonomy" id="165716"/>
    <lineage>
        <taxon>Eukaryota</taxon>
        <taxon>Viridiplantae</taxon>
        <taxon>Streptophyta</taxon>
        <taxon>Embryophyta</taxon>
        <taxon>Tracheophyta</taxon>
        <taxon>Spermatophyta</taxon>
        <taxon>Magnoliopsida</taxon>
        <taxon>eudicotyledons</taxon>
        <taxon>Gunneridae</taxon>
        <taxon>Pentapetalae</taxon>
        <taxon>asterids</taxon>
        <taxon>Ericales</taxon>
        <taxon>Actinidiaceae</taxon>
        <taxon>Actinidia</taxon>
    </lineage>
</organism>
<reference evidence="1 2" key="1">
    <citation type="submission" date="2019-07" db="EMBL/GenBank/DDBJ databases">
        <title>De Novo Assembly of kiwifruit Actinidia rufa.</title>
        <authorList>
            <person name="Sugita-Konishi S."/>
            <person name="Sato K."/>
            <person name="Mori E."/>
            <person name="Abe Y."/>
            <person name="Kisaki G."/>
            <person name="Hamano K."/>
            <person name="Suezawa K."/>
            <person name="Otani M."/>
            <person name="Fukuda T."/>
            <person name="Manabe T."/>
            <person name="Gomi K."/>
            <person name="Tabuchi M."/>
            <person name="Akimitsu K."/>
            <person name="Kataoka I."/>
        </authorList>
    </citation>
    <scope>NUCLEOTIDE SEQUENCE [LARGE SCALE GENOMIC DNA]</scope>
    <source>
        <strain evidence="2">cv. Fuchu</strain>
    </source>
</reference>
<dbReference type="OrthoDB" id="1931203at2759"/>
<accession>A0A7J0GEW8</accession>
<dbReference type="AlphaFoldDB" id="A0A7J0GEW8"/>
<gene>
    <name evidence="1" type="ORF">Acr_20g0011610</name>
</gene>
<comment type="caution">
    <text evidence="1">The sequence shown here is derived from an EMBL/GenBank/DDBJ whole genome shotgun (WGS) entry which is preliminary data.</text>
</comment>
<name>A0A7J0GEW8_9ERIC</name>
<sequence>MHWSSLLHTLLGKAVHLVDNTNKVGHFQKGAITERTTTMEEMAGIDVFFNNKTRILTLKQVDKCLLKVL</sequence>
<dbReference type="EMBL" id="BJWL01000020">
    <property type="protein sequence ID" value="GFZ09353.1"/>
    <property type="molecule type" value="Genomic_DNA"/>
</dbReference>
<evidence type="ECO:0000313" key="2">
    <source>
        <dbReference type="Proteomes" id="UP000585474"/>
    </source>
</evidence>
<evidence type="ECO:0000313" key="1">
    <source>
        <dbReference type="EMBL" id="GFZ09353.1"/>
    </source>
</evidence>
<keyword evidence="2" id="KW-1185">Reference proteome</keyword>
<dbReference type="Proteomes" id="UP000585474">
    <property type="component" value="Unassembled WGS sequence"/>
</dbReference>